<organism evidence="6 7">
    <name type="scientific">Thalassiosira oceanica</name>
    <name type="common">Marine diatom</name>
    <dbReference type="NCBI Taxonomy" id="159749"/>
    <lineage>
        <taxon>Eukaryota</taxon>
        <taxon>Sar</taxon>
        <taxon>Stramenopiles</taxon>
        <taxon>Ochrophyta</taxon>
        <taxon>Bacillariophyta</taxon>
        <taxon>Coscinodiscophyceae</taxon>
        <taxon>Thalassiosirophycidae</taxon>
        <taxon>Thalassiosirales</taxon>
        <taxon>Thalassiosiraceae</taxon>
        <taxon>Thalassiosira</taxon>
    </lineage>
</organism>
<feature type="domain" description="PNPLA" evidence="5">
    <location>
        <begin position="236"/>
        <end position="429"/>
    </location>
</feature>
<dbReference type="PROSITE" id="PS51635">
    <property type="entry name" value="PNPLA"/>
    <property type="match status" value="1"/>
</dbReference>
<evidence type="ECO:0000313" key="7">
    <source>
        <dbReference type="Proteomes" id="UP000266841"/>
    </source>
</evidence>
<keyword evidence="1 2" id="KW-0443">Lipid metabolism</keyword>
<dbReference type="Pfam" id="PF01734">
    <property type="entry name" value="Patatin"/>
    <property type="match status" value="1"/>
</dbReference>
<keyword evidence="2" id="KW-0442">Lipid degradation</keyword>
<keyword evidence="4" id="KW-0472">Membrane</keyword>
<dbReference type="InterPro" id="IPR002641">
    <property type="entry name" value="PNPLA_dom"/>
</dbReference>
<dbReference type="SUPFAM" id="SSF52151">
    <property type="entry name" value="FabD/lysophospholipase-like"/>
    <property type="match status" value="1"/>
</dbReference>
<proteinExistence type="predicted"/>
<dbReference type="InterPro" id="IPR052580">
    <property type="entry name" value="Lipid_Hydrolase"/>
</dbReference>
<keyword evidence="2" id="KW-0378">Hydrolase</keyword>
<dbReference type="OrthoDB" id="412240at2759"/>
<dbReference type="GO" id="GO:0016042">
    <property type="term" value="P:lipid catabolic process"/>
    <property type="evidence" value="ECO:0007669"/>
    <property type="project" value="UniProtKB-UniRule"/>
</dbReference>
<feature type="region of interest" description="Disordered" evidence="3">
    <location>
        <begin position="1"/>
        <end position="25"/>
    </location>
</feature>
<reference evidence="6 7" key="1">
    <citation type="journal article" date="2012" name="Genome Biol.">
        <title>Genome and low-iron response of an oceanic diatom adapted to chronic iron limitation.</title>
        <authorList>
            <person name="Lommer M."/>
            <person name="Specht M."/>
            <person name="Roy A.S."/>
            <person name="Kraemer L."/>
            <person name="Andreson R."/>
            <person name="Gutowska M.A."/>
            <person name="Wolf J."/>
            <person name="Bergner S.V."/>
            <person name="Schilhabel M.B."/>
            <person name="Klostermeier U.C."/>
            <person name="Beiko R.G."/>
            <person name="Rosenstiel P."/>
            <person name="Hippler M."/>
            <person name="Laroche J."/>
        </authorList>
    </citation>
    <scope>NUCLEOTIDE SEQUENCE [LARGE SCALE GENOMIC DNA]</scope>
    <source>
        <strain evidence="6 7">CCMP1005</strain>
    </source>
</reference>
<feature type="short sequence motif" description="DGA/G" evidence="2">
    <location>
        <begin position="416"/>
        <end position="418"/>
    </location>
</feature>
<feature type="compositionally biased region" description="Low complexity" evidence="3">
    <location>
        <begin position="730"/>
        <end position="749"/>
    </location>
</feature>
<evidence type="ECO:0000313" key="6">
    <source>
        <dbReference type="EMBL" id="EJK62560.1"/>
    </source>
</evidence>
<feature type="region of interest" description="Disordered" evidence="3">
    <location>
        <begin position="150"/>
        <end position="190"/>
    </location>
</feature>
<feature type="transmembrane region" description="Helical" evidence="4">
    <location>
        <begin position="57"/>
        <end position="76"/>
    </location>
</feature>
<feature type="region of interest" description="Disordered" evidence="3">
    <location>
        <begin position="90"/>
        <end position="130"/>
    </location>
</feature>
<feature type="region of interest" description="Disordered" evidence="3">
    <location>
        <begin position="520"/>
        <end position="543"/>
    </location>
</feature>
<name>K0SB72_THAOC</name>
<dbReference type="PANTHER" id="PTHR46394:SF1">
    <property type="entry name" value="PNPLA DOMAIN-CONTAINING PROTEIN"/>
    <property type="match status" value="1"/>
</dbReference>
<dbReference type="Proteomes" id="UP000266841">
    <property type="component" value="Unassembled WGS sequence"/>
</dbReference>
<feature type="region of interest" description="Disordered" evidence="3">
    <location>
        <begin position="730"/>
        <end position="772"/>
    </location>
</feature>
<dbReference type="InterPro" id="IPR016087">
    <property type="entry name" value="Chalcone_isomerase"/>
</dbReference>
<protein>
    <recommendedName>
        <fullName evidence="5">PNPLA domain-containing protein</fullName>
    </recommendedName>
</protein>
<evidence type="ECO:0000256" key="1">
    <source>
        <dbReference type="ARBA" id="ARBA00023098"/>
    </source>
</evidence>
<evidence type="ECO:0000256" key="3">
    <source>
        <dbReference type="SAM" id="MobiDB-lite"/>
    </source>
</evidence>
<dbReference type="GO" id="GO:0016872">
    <property type="term" value="F:intramolecular lyase activity"/>
    <property type="evidence" value="ECO:0007669"/>
    <property type="project" value="InterPro"/>
</dbReference>
<feature type="active site" description="Nucleophile" evidence="2">
    <location>
        <position position="271"/>
    </location>
</feature>
<dbReference type="GO" id="GO:0016787">
    <property type="term" value="F:hydrolase activity"/>
    <property type="evidence" value="ECO:0007669"/>
    <property type="project" value="UniProtKB-UniRule"/>
</dbReference>
<dbReference type="SUPFAM" id="SSF54626">
    <property type="entry name" value="Chalcone isomerase"/>
    <property type="match status" value="1"/>
</dbReference>
<feature type="compositionally biased region" description="Basic and acidic residues" evidence="3">
    <location>
        <begin position="153"/>
        <end position="168"/>
    </location>
</feature>
<dbReference type="Gene3D" id="3.50.70.10">
    <property type="match status" value="2"/>
</dbReference>
<evidence type="ECO:0000256" key="2">
    <source>
        <dbReference type="PROSITE-ProRule" id="PRU01161"/>
    </source>
</evidence>
<keyword evidence="4" id="KW-0812">Transmembrane</keyword>
<dbReference type="InterPro" id="IPR016088">
    <property type="entry name" value="Chalcone_isomerase_3-sand"/>
</dbReference>
<dbReference type="PANTHER" id="PTHR46394">
    <property type="entry name" value="ANNEXIN"/>
    <property type="match status" value="1"/>
</dbReference>
<sequence length="1323" mass="142882">MDLGDDEDGSCVATTNMSSGGDDPGLTLANDTMEILIVTGKDRDNDAITSLLPTGSFLWFAALSILTVCCAIYIFIMAKKKTAAVSALASMGKQSSARDKKKKDENGETANTSRPNAPQPSERNGRPVARPSLHRRSSFVGAISQFTNIDLGQEEKEEKPSRGPRRWDDDDELDHENGKGIKGASKTRSSLRMSLRESILSFNSSLQARQLENPDIPHVPRPPLPGMHPDYPFENLVFQGGGAKGVIYGGVALALDEIGVTPYLKRFAGASAGSIAALAMALGLDGKQVEKELSAVALEKIIFQDSRGSGGRMSTLSSGLSFLNSLGVHDGTEIHQWLGDMVEKYSGNRDLTFLELFRKHGVELCVSVSNLSRVQGELCHVNTTPHLPIREAVRASLSIPFLMKPYEMGAGESYIDGGIFDNFPLKAFDGWNLSTGKQSLFTQILEKNDPEALNNISTKDALRVFQEGLETKTAKVNDATVGFCAFQENSADEEEFQYYTALMNIQQGLDLNDLSRDVDKIPFPSTPKAKSHRERSEDKHAETNEKYVEAYIEMIRWVIAHSSHFDSSQANGSPQSINTDLLVHLLHTDPPGKQFHPDVFGMASWSSVINAVDQGSKGFVILRKDVGSFFEKYNVNTHELQNRRATSISSAGDLGGGVLQALFSAQTGQVFKDESNAKRICPLSTVYIGTFDADMQQKDKDYLFAVGKCMVLTWMHKKYPKAQEQTLSIPSLELSSHDSSSTSRRSSGSTQPAAEERHFVQESFSTDDTQAIADDDKSVKSALSKKLTRLNFGTESSPPPLVSIQQEPSTFDGEEEDADCTDCTQVPEHGLQSIEERTTSITFAPKLNDLYLVGVGVRTKAAQKIYAVAMYSPPSVLIRASSPASLASTVRSFNNELNPKTIFVLEIVYSATANEIAAAIAQSLQPRHQGSSSQLEELESLIINGINESTSKFSTLGASLHFDCSRRGLTVSVNGSLQGSIKSEEIGSAFVDIYMDSNTVSPSLIESCVKTWSGGAAKALASSLLGQTEVVDESLDGSDVFEGLTGIAFKKSFDGLELIGTGVRKRAFIQVYAIAMYGSPSVAQATTRSALHDAARSFNDLTPQTSFLLKFAHSVGSGAFADSLRTRHEGPDSDIEILKNLIVAGISSIGGHAIKDTTFRFDCSKEGVAVTIDGLTQGTASFEELGTALVDAFLDAGTVCPTLVEDCIKRSLDRVAQNGEDVSSQGDSQLPRVSSMDFTTMHSGTENSKSSGSKSSEYDEFLSFLGKDKTNTAGSSLTAQKADGDPFLSAVDDHVKSLKDPSTGVTFDAKLERNGLYLAGVGV</sequence>
<gene>
    <name evidence="6" type="ORF">THAOC_16823</name>
</gene>
<keyword evidence="4" id="KW-1133">Transmembrane helix</keyword>
<accession>K0SB72</accession>
<feature type="compositionally biased region" description="Basic and acidic residues" evidence="3">
    <location>
        <begin position="534"/>
        <end position="543"/>
    </location>
</feature>
<evidence type="ECO:0000256" key="4">
    <source>
        <dbReference type="SAM" id="Phobius"/>
    </source>
</evidence>
<feature type="short sequence motif" description="GXSXG" evidence="2">
    <location>
        <begin position="269"/>
        <end position="273"/>
    </location>
</feature>
<dbReference type="EMBL" id="AGNL01018776">
    <property type="protein sequence ID" value="EJK62560.1"/>
    <property type="molecule type" value="Genomic_DNA"/>
</dbReference>
<keyword evidence="7" id="KW-1185">Reference proteome</keyword>
<dbReference type="Gene3D" id="3.40.1090.10">
    <property type="entry name" value="Cytosolic phospholipase A2 catalytic domain"/>
    <property type="match status" value="2"/>
</dbReference>
<feature type="short sequence motif" description="GXGXXG" evidence="2">
    <location>
        <begin position="240"/>
        <end position="245"/>
    </location>
</feature>
<dbReference type="InterPro" id="IPR036298">
    <property type="entry name" value="Chalcone_isomerase_sf"/>
</dbReference>
<dbReference type="InterPro" id="IPR016035">
    <property type="entry name" value="Acyl_Trfase/lysoPLipase"/>
</dbReference>
<evidence type="ECO:0000259" key="5">
    <source>
        <dbReference type="PROSITE" id="PS51635"/>
    </source>
</evidence>
<dbReference type="Pfam" id="PF16036">
    <property type="entry name" value="Chalcone_3"/>
    <property type="match status" value="1"/>
</dbReference>
<comment type="caution">
    <text evidence="6">The sequence shown here is derived from an EMBL/GenBank/DDBJ whole genome shotgun (WGS) entry which is preliminary data.</text>
</comment>
<feature type="compositionally biased region" description="Basic and acidic residues" evidence="3">
    <location>
        <begin position="96"/>
        <end position="106"/>
    </location>
</feature>
<feature type="active site" description="Proton acceptor" evidence="2">
    <location>
        <position position="416"/>
    </location>
</feature>
<feature type="compositionally biased region" description="Polar residues" evidence="3">
    <location>
        <begin position="108"/>
        <end position="122"/>
    </location>
</feature>
<dbReference type="eggNOG" id="ENOG502QVQJ">
    <property type="taxonomic scope" value="Eukaryota"/>
</dbReference>